<dbReference type="AlphaFoldDB" id="A0A2I0R652"/>
<feature type="region of interest" description="Disordered" evidence="1">
    <location>
        <begin position="1"/>
        <end position="21"/>
    </location>
</feature>
<keyword evidence="2" id="KW-1133">Transmembrane helix</keyword>
<dbReference type="RefSeq" id="WP_101333204.1">
    <property type="nucleotide sequence ID" value="NZ_PJNI01000001.1"/>
</dbReference>
<evidence type="ECO:0000256" key="1">
    <source>
        <dbReference type="SAM" id="MobiDB-lite"/>
    </source>
</evidence>
<dbReference type="SUPFAM" id="SSF49478">
    <property type="entry name" value="Cna protein B-type domain"/>
    <property type="match status" value="1"/>
</dbReference>
<name>A0A2I0R652_9FLAO</name>
<feature type="transmembrane region" description="Helical" evidence="2">
    <location>
        <begin position="31"/>
        <end position="49"/>
    </location>
</feature>
<evidence type="ECO:0008006" key="5">
    <source>
        <dbReference type="Google" id="ProtNLM"/>
    </source>
</evidence>
<dbReference type="Proteomes" id="UP000236654">
    <property type="component" value="Unassembled WGS sequence"/>
</dbReference>
<reference evidence="3 4" key="1">
    <citation type="submission" date="2017-12" db="EMBL/GenBank/DDBJ databases">
        <title>The draft genome sequence of Brumimicrobium saltpan LHR20.</title>
        <authorList>
            <person name="Do Z.-J."/>
            <person name="Luo H.-R."/>
        </authorList>
    </citation>
    <scope>NUCLEOTIDE SEQUENCE [LARGE SCALE GENOMIC DNA]</scope>
    <source>
        <strain evidence="3 4">LHR20</strain>
    </source>
</reference>
<evidence type="ECO:0000313" key="4">
    <source>
        <dbReference type="Proteomes" id="UP000236654"/>
    </source>
</evidence>
<accession>A0A2I0R652</accession>
<protein>
    <recommendedName>
        <fullName evidence="5">Carboxypeptidase regulatory-like domain-containing protein</fullName>
    </recommendedName>
</protein>
<keyword evidence="2" id="KW-0472">Membrane</keyword>
<comment type="caution">
    <text evidence="3">The sequence shown here is derived from an EMBL/GenBank/DDBJ whole genome shotgun (WGS) entry which is preliminary data.</text>
</comment>
<evidence type="ECO:0000256" key="2">
    <source>
        <dbReference type="SAM" id="Phobius"/>
    </source>
</evidence>
<keyword evidence="2" id="KW-0812">Transmembrane</keyword>
<sequence>MNNNAGFSQANPEWKTHGNSKNHTIMKNTKIIIILLLFSFGFVGCTKIGKNVTIKGRVISPLNNKPMAEKKMYLYKNNFKTIKRTNTNENGEFELSAGRFGSIWAGVSYDYKEYYSLGFDYKGK</sequence>
<gene>
    <name evidence="3" type="ORF">CW751_01600</name>
</gene>
<dbReference type="EMBL" id="PJNI01000001">
    <property type="protein sequence ID" value="PKR82058.1"/>
    <property type="molecule type" value="Genomic_DNA"/>
</dbReference>
<keyword evidence="4" id="KW-1185">Reference proteome</keyword>
<proteinExistence type="predicted"/>
<organism evidence="3 4">
    <name type="scientific">Brumimicrobium salinarum</name>
    <dbReference type="NCBI Taxonomy" id="2058658"/>
    <lineage>
        <taxon>Bacteria</taxon>
        <taxon>Pseudomonadati</taxon>
        <taxon>Bacteroidota</taxon>
        <taxon>Flavobacteriia</taxon>
        <taxon>Flavobacteriales</taxon>
        <taxon>Crocinitomicaceae</taxon>
        <taxon>Brumimicrobium</taxon>
    </lineage>
</organism>
<evidence type="ECO:0000313" key="3">
    <source>
        <dbReference type="EMBL" id="PKR82058.1"/>
    </source>
</evidence>